<evidence type="ECO:0000256" key="1">
    <source>
        <dbReference type="SAM" id="SignalP"/>
    </source>
</evidence>
<name>A0ABP9DHD1_9BACT</name>
<evidence type="ECO:0000313" key="2">
    <source>
        <dbReference type="EMBL" id="GAA4843478.1"/>
    </source>
</evidence>
<accession>A0ABP9DHD1</accession>
<sequence>MKKLFILITLMFSSQLLLAQHRSTPSPSILFSAGYAYSNMANGGGGLQLGVGTQLSISNRLRFEPEITVGMYSNWAEDVPKAHYNITSVNLNLHGDVVDITPNFSFFMGTGLQGNYFSGLRSGWLPRDEFVSEFFYGTAVAVNGFLGFRAYNPSRKTNFELKLFNFSLDPFAPNDYFVFSPAQLRILVRI</sequence>
<keyword evidence="3" id="KW-1185">Reference proteome</keyword>
<dbReference type="EMBL" id="BAABJX010000048">
    <property type="protein sequence ID" value="GAA4843478.1"/>
    <property type="molecule type" value="Genomic_DNA"/>
</dbReference>
<dbReference type="RefSeq" id="WP_345373320.1">
    <property type="nucleotide sequence ID" value="NZ_BAABJX010000048.1"/>
</dbReference>
<comment type="caution">
    <text evidence="2">The sequence shown here is derived from an EMBL/GenBank/DDBJ whole genome shotgun (WGS) entry which is preliminary data.</text>
</comment>
<protein>
    <recommendedName>
        <fullName evidence="4">Outer membrane protein beta-barrel domain-containing protein</fullName>
    </recommendedName>
</protein>
<evidence type="ECO:0000313" key="3">
    <source>
        <dbReference type="Proteomes" id="UP001500298"/>
    </source>
</evidence>
<organism evidence="2 3">
    <name type="scientific">Algivirga pacifica</name>
    <dbReference type="NCBI Taxonomy" id="1162670"/>
    <lineage>
        <taxon>Bacteria</taxon>
        <taxon>Pseudomonadati</taxon>
        <taxon>Bacteroidota</taxon>
        <taxon>Cytophagia</taxon>
        <taxon>Cytophagales</taxon>
        <taxon>Flammeovirgaceae</taxon>
        <taxon>Algivirga</taxon>
    </lineage>
</organism>
<gene>
    <name evidence="2" type="ORF">GCM10023331_30530</name>
</gene>
<evidence type="ECO:0008006" key="4">
    <source>
        <dbReference type="Google" id="ProtNLM"/>
    </source>
</evidence>
<keyword evidence="1" id="KW-0732">Signal</keyword>
<proteinExistence type="predicted"/>
<reference evidence="3" key="1">
    <citation type="journal article" date="2019" name="Int. J. Syst. Evol. Microbiol.">
        <title>The Global Catalogue of Microorganisms (GCM) 10K type strain sequencing project: providing services to taxonomists for standard genome sequencing and annotation.</title>
        <authorList>
            <consortium name="The Broad Institute Genomics Platform"/>
            <consortium name="The Broad Institute Genome Sequencing Center for Infectious Disease"/>
            <person name="Wu L."/>
            <person name="Ma J."/>
        </authorList>
    </citation>
    <scope>NUCLEOTIDE SEQUENCE [LARGE SCALE GENOMIC DNA]</scope>
    <source>
        <strain evidence="3">JCM 18326</strain>
    </source>
</reference>
<feature type="signal peptide" evidence="1">
    <location>
        <begin position="1"/>
        <end position="19"/>
    </location>
</feature>
<feature type="chain" id="PRO_5047442223" description="Outer membrane protein beta-barrel domain-containing protein" evidence="1">
    <location>
        <begin position="20"/>
        <end position="190"/>
    </location>
</feature>
<dbReference type="Proteomes" id="UP001500298">
    <property type="component" value="Unassembled WGS sequence"/>
</dbReference>